<evidence type="ECO:0000313" key="1">
    <source>
        <dbReference type="EMBL" id="KAK4026140.1"/>
    </source>
</evidence>
<comment type="caution">
    <text evidence="1">The sequence shown here is derived from an EMBL/GenBank/DDBJ whole genome shotgun (WGS) entry which is preliminary data.</text>
</comment>
<name>A0ABR0AM72_9CRUS</name>
<dbReference type="EMBL" id="JAOYFB010000038">
    <property type="protein sequence ID" value="KAK4026140.1"/>
    <property type="molecule type" value="Genomic_DNA"/>
</dbReference>
<sequence>MMNYEGKEFAIHVSMSFCKEVGSLTCFPTRFVGEEASTEMRRFHYFECALQFIVGAPVTNDNDSLGWAR</sequence>
<proteinExistence type="predicted"/>
<evidence type="ECO:0000313" key="2">
    <source>
        <dbReference type="Proteomes" id="UP001234178"/>
    </source>
</evidence>
<accession>A0ABR0AM72</accession>
<organism evidence="1 2">
    <name type="scientific">Daphnia magna</name>
    <dbReference type="NCBI Taxonomy" id="35525"/>
    <lineage>
        <taxon>Eukaryota</taxon>
        <taxon>Metazoa</taxon>
        <taxon>Ecdysozoa</taxon>
        <taxon>Arthropoda</taxon>
        <taxon>Crustacea</taxon>
        <taxon>Branchiopoda</taxon>
        <taxon>Diplostraca</taxon>
        <taxon>Cladocera</taxon>
        <taxon>Anomopoda</taxon>
        <taxon>Daphniidae</taxon>
        <taxon>Daphnia</taxon>
    </lineage>
</organism>
<dbReference type="Proteomes" id="UP001234178">
    <property type="component" value="Unassembled WGS sequence"/>
</dbReference>
<keyword evidence="2" id="KW-1185">Reference proteome</keyword>
<protein>
    <submittedName>
        <fullName evidence="1">Uncharacterized protein</fullName>
    </submittedName>
</protein>
<reference evidence="1 2" key="1">
    <citation type="journal article" date="2023" name="Nucleic Acids Res.">
        <title>The hologenome of Daphnia magna reveals possible DNA methylation and microbiome-mediated evolution of the host genome.</title>
        <authorList>
            <person name="Chaturvedi A."/>
            <person name="Li X."/>
            <person name="Dhandapani V."/>
            <person name="Marshall H."/>
            <person name="Kissane S."/>
            <person name="Cuenca-Cambronero M."/>
            <person name="Asole G."/>
            <person name="Calvet F."/>
            <person name="Ruiz-Romero M."/>
            <person name="Marangio P."/>
            <person name="Guigo R."/>
            <person name="Rago D."/>
            <person name="Mirbahai L."/>
            <person name="Eastwood N."/>
            <person name="Colbourne J.K."/>
            <person name="Zhou J."/>
            <person name="Mallon E."/>
            <person name="Orsini L."/>
        </authorList>
    </citation>
    <scope>NUCLEOTIDE SEQUENCE [LARGE SCALE GENOMIC DNA]</scope>
    <source>
        <strain evidence="1">LRV0_1</strain>
    </source>
</reference>
<gene>
    <name evidence="1" type="ORF">OUZ56_015159</name>
</gene>